<dbReference type="Pfam" id="PF01909">
    <property type="entry name" value="NTP_transf_2"/>
    <property type="match status" value="1"/>
</dbReference>
<dbReference type="Proteomes" id="UP000285693">
    <property type="component" value="Unassembled WGS sequence"/>
</dbReference>
<sequence>MPKIMQDLIEQYVEAVKKIYGSHVRQIILYGSYARGDFRPDSDVDIMILVDMSDLELKAYAQQLSYMTYDFNMDHDLDIKPIAKSEAHFNKWIVNHPFYSNIHKEGVILYGAA</sequence>
<evidence type="ECO:0000313" key="2">
    <source>
        <dbReference type="EMBL" id="RGU44567.1"/>
    </source>
</evidence>
<keyword evidence="2" id="KW-0808">Transferase</keyword>
<organism evidence="2 3">
    <name type="scientific">Coprococcus comes</name>
    <dbReference type="NCBI Taxonomy" id="410072"/>
    <lineage>
        <taxon>Bacteria</taxon>
        <taxon>Bacillati</taxon>
        <taxon>Bacillota</taxon>
        <taxon>Clostridia</taxon>
        <taxon>Lachnospirales</taxon>
        <taxon>Lachnospiraceae</taxon>
        <taxon>Coprococcus</taxon>
    </lineage>
</organism>
<evidence type="ECO:0000313" key="3">
    <source>
        <dbReference type="Proteomes" id="UP000285693"/>
    </source>
</evidence>
<evidence type="ECO:0000259" key="1">
    <source>
        <dbReference type="Pfam" id="PF01909"/>
    </source>
</evidence>
<reference evidence="2 3" key="1">
    <citation type="submission" date="2018-08" db="EMBL/GenBank/DDBJ databases">
        <title>A genome reference for cultivated species of the human gut microbiota.</title>
        <authorList>
            <person name="Zou Y."/>
            <person name="Xue W."/>
            <person name="Luo G."/>
        </authorList>
    </citation>
    <scope>NUCLEOTIDE SEQUENCE [LARGE SCALE GENOMIC DNA]</scope>
    <source>
        <strain evidence="2 3">AF16-31</strain>
    </source>
</reference>
<dbReference type="PANTHER" id="PTHR33933:SF1">
    <property type="entry name" value="PROTEIN ADENYLYLTRANSFERASE MNTA-RELATED"/>
    <property type="match status" value="1"/>
</dbReference>
<proteinExistence type="predicted"/>
<dbReference type="RefSeq" id="WP_117824312.1">
    <property type="nucleotide sequence ID" value="NZ_JAAIOQ010000001.1"/>
</dbReference>
<dbReference type="InterPro" id="IPR043519">
    <property type="entry name" value="NT_sf"/>
</dbReference>
<dbReference type="AlphaFoldDB" id="A0A412T3P0"/>
<feature type="domain" description="Polymerase nucleotidyl transferase" evidence="1">
    <location>
        <begin position="9"/>
        <end position="72"/>
    </location>
</feature>
<dbReference type="PANTHER" id="PTHR33933">
    <property type="entry name" value="NUCLEOTIDYLTRANSFERASE"/>
    <property type="match status" value="1"/>
</dbReference>
<dbReference type="EMBL" id="QRXY01000016">
    <property type="protein sequence ID" value="RGU44567.1"/>
    <property type="molecule type" value="Genomic_DNA"/>
</dbReference>
<dbReference type="Gene3D" id="3.30.460.10">
    <property type="entry name" value="Beta Polymerase, domain 2"/>
    <property type="match status" value="1"/>
</dbReference>
<comment type="caution">
    <text evidence="2">The sequence shown here is derived from an EMBL/GenBank/DDBJ whole genome shotgun (WGS) entry which is preliminary data.</text>
</comment>
<dbReference type="GO" id="GO:0016779">
    <property type="term" value="F:nucleotidyltransferase activity"/>
    <property type="evidence" value="ECO:0007669"/>
    <property type="project" value="InterPro"/>
</dbReference>
<protein>
    <submittedName>
        <fullName evidence="2">Nucleotidyltransferase domain-containing protein</fullName>
    </submittedName>
</protein>
<accession>A0A412T3P0</accession>
<dbReference type="InterPro" id="IPR052548">
    <property type="entry name" value="Type_VII_TA_antitoxin"/>
</dbReference>
<name>A0A412T3P0_9FIRM</name>
<dbReference type="CDD" id="cd05403">
    <property type="entry name" value="NT_KNTase_like"/>
    <property type="match status" value="1"/>
</dbReference>
<gene>
    <name evidence="2" type="ORF">DWW65_12200</name>
</gene>
<dbReference type="SUPFAM" id="SSF81301">
    <property type="entry name" value="Nucleotidyltransferase"/>
    <property type="match status" value="1"/>
</dbReference>
<dbReference type="InterPro" id="IPR002934">
    <property type="entry name" value="Polymerase_NTP_transf_dom"/>
</dbReference>